<protein>
    <submittedName>
        <fullName evidence="2">Uncharacterized protein</fullName>
    </submittedName>
</protein>
<feature type="transmembrane region" description="Helical" evidence="1">
    <location>
        <begin position="110"/>
        <end position="130"/>
    </location>
</feature>
<evidence type="ECO:0000313" key="2">
    <source>
        <dbReference type="EMBL" id="MQY31224.1"/>
    </source>
</evidence>
<keyword evidence="1" id="KW-1133">Transmembrane helix</keyword>
<feature type="transmembrane region" description="Helical" evidence="1">
    <location>
        <begin position="51"/>
        <end position="73"/>
    </location>
</feature>
<organism evidence="2 3">
    <name type="scientific">Nocardia aurantia</name>
    <dbReference type="NCBI Taxonomy" id="2585199"/>
    <lineage>
        <taxon>Bacteria</taxon>
        <taxon>Bacillati</taxon>
        <taxon>Actinomycetota</taxon>
        <taxon>Actinomycetes</taxon>
        <taxon>Mycobacteriales</taxon>
        <taxon>Nocardiaceae</taxon>
        <taxon>Nocardia</taxon>
    </lineage>
</organism>
<reference evidence="2 3" key="1">
    <citation type="submission" date="2019-10" db="EMBL/GenBank/DDBJ databases">
        <title>Nocardia macrotermitis sp. nov. and Nocardia aurantia sp. nov., isolated from the gut of fungus growing-termite Macrotermes natalensis.</title>
        <authorList>
            <person name="Benndorf R."/>
            <person name="Schwitalla J."/>
            <person name="Martin K."/>
            <person name="De Beer W."/>
            <person name="Kaster A.-K."/>
            <person name="Vollmers J."/>
            <person name="Poulsen M."/>
            <person name="Beemelmanns C."/>
        </authorList>
    </citation>
    <scope>NUCLEOTIDE SEQUENCE [LARGE SCALE GENOMIC DNA]</scope>
    <source>
        <strain evidence="2 3">RB56</strain>
    </source>
</reference>
<accession>A0A7K0E239</accession>
<comment type="caution">
    <text evidence="2">The sequence shown here is derived from an EMBL/GenBank/DDBJ whole genome shotgun (WGS) entry which is preliminary data.</text>
</comment>
<keyword evidence="1" id="KW-0812">Transmembrane</keyword>
<gene>
    <name evidence="2" type="ORF">NRB56_68320</name>
</gene>
<evidence type="ECO:0000256" key="1">
    <source>
        <dbReference type="SAM" id="Phobius"/>
    </source>
</evidence>
<dbReference type="Proteomes" id="UP000431401">
    <property type="component" value="Unassembled WGS sequence"/>
</dbReference>
<dbReference type="EMBL" id="WEGI01000017">
    <property type="protein sequence ID" value="MQY31224.1"/>
    <property type="molecule type" value="Genomic_DNA"/>
</dbReference>
<keyword evidence="1" id="KW-0472">Membrane</keyword>
<dbReference type="RefSeq" id="WP_319943939.1">
    <property type="nucleotide sequence ID" value="NZ_WEGI01000017.1"/>
</dbReference>
<evidence type="ECO:0000313" key="3">
    <source>
        <dbReference type="Proteomes" id="UP000431401"/>
    </source>
</evidence>
<keyword evidence="3" id="KW-1185">Reference proteome</keyword>
<proteinExistence type="predicted"/>
<name>A0A7K0E239_9NOCA</name>
<dbReference type="AlphaFoldDB" id="A0A7K0E239"/>
<sequence>MIIAPGRPGRPLAAAHARRSAVARLRGGCAGAMSAALSIAAHGWAVGGMPVSSGTVALLLAGASVIGALVTGLGSAGSSTAALAAALLGGQFLGHAALTADMAGMPHRSPWTPAMLAAHTIAAVCAAVLIRGAEAAYGIACAAACRALPLLLRTPAPAGPPTLPIAHRARVILRIFPADTFRTRGPPLPHTA</sequence>
<feature type="transmembrane region" description="Helical" evidence="1">
    <location>
        <begin position="80"/>
        <end position="98"/>
    </location>
</feature>
<feature type="transmembrane region" description="Helical" evidence="1">
    <location>
        <begin position="25"/>
        <end position="45"/>
    </location>
</feature>